<gene>
    <name evidence="2" type="ORF">R1sor_008147</name>
</gene>
<reference evidence="2 3" key="1">
    <citation type="submission" date="2024-09" db="EMBL/GenBank/DDBJ databases">
        <title>Chromosome-scale assembly of Riccia sorocarpa.</title>
        <authorList>
            <person name="Paukszto L."/>
        </authorList>
    </citation>
    <scope>NUCLEOTIDE SEQUENCE [LARGE SCALE GENOMIC DNA]</scope>
    <source>
        <strain evidence="2">LP-2024</strain>
        <tissue evidence="2">Aerial parts of the thallus</tissue>
    </source>
</reference>
<name>A0ABD3HWP8_9MARC</name>
<evidence type="ECO:0000313" key="2">
    <source>
        <dbReference type="EMBL" id="KAL3694496.1"/>
    </source>
</evidence>
<dbReference type="EMBL" id="JBJQOH010000003">
    <property type="protein sequence ID" value="KAL3694496.1"/>
    <property type="molecule type" value="Genomic_DNA"/>
</dbReference>
<comment type="caution">
    <text evidence="2">The sequence shown here is derived from an EMBL/GenBank/DDBJ whole genome shotgun (WGS) entry which is preliminary data.</text>
</comment>
<evidence type="ECO:0000313" key="3">
    <source>
        <dbReference type="Proteomes" id="UP001633002"/>
    </source>
</evidence>
<organism evidence="2 3">
    <name type="scientific">Riccia sorocarpa</name>
    <dbReference type="NCBI Taxonomy" id="122646"/>
    <lineage>
        <taxon>Eukaryota</taxon>
        <taxon>Viridiplantae</taxon>
        <taxon>Streptophyta</taxon>
        <taxon>Embryophyta</taxon>
        <taxon>Marchantiophyta</taxon>
        <taxon>Marchantiopsida</taxon>
        <taxon>Marchantiidae</taxon>
        <taxon>Marchantiales</taxon>
        <taxon>Ricciaceae</taxon>
        <taxon>Riccia</taxon>
    </lineage>
</organism>
<feature type="compositionally biased region" description="Basic and acidic residues" evidence="1">
    <location>
        <begin position="1"/>
        <end position="13"/>
    </location>
</feature>
<dbReference type="AlphaFoldDB" id="A0ABD3HWP8"/>
<sequence length="249" mass="27222">MDADTERLPRETSPEPEETIPEPEEGLGSEDTEEDEKLRRQRLLSESEEQSDLPSVHDDESSREIFSLIKKVNVATTRTTRVTRGLLDSRPISLVHSHSLSNVQCSFARRTVTTSHATTRQGSGNSRSYVFGRDDSFSNHSSRLQESEPESRSGKDSSASAAVNGDRENSSTRISPTHKGVASGLKRRGGKALESAGPSLIQVLKQQAADLERSIVTRDAPWSLDGSSLGDLSIFSVMRPSKSARKSKA</sequence>
<dbReference type="Proteomes" id="UP001633002">
    <property type="component" value="Unassembled WGS sequence"/>
</dbReference>
<feature type="compositionally biased region" description="Polar residues" evidence="1">
    <location>
        <begin position="113"/>
        <end position="128"/>
    </location>
</feature>
<feature type="compositionally biased region" description="Basic and acidic residues" evidence="1">
    <location>
        <begin position="132"/>
        <end position="155"/>
    </location>
</feature>
<feature type="compositionally biased region" description="Acidic residues" evidence="1">
    <location>
        <begin position="14"/>
        <end position="35"/>
    </location>
</feature>
<dbReference type="PANTHER" id="PTHR36005">
    <property type="entry name" value="DNA LIGASE-LIKE PROTEIN"/>
    <property type="match status" value="1"/>
</dbReference>
<feature type="region of interest" description="Disordered" evidence="1">
    <location>
        <begin position="1"/>
        <end position="62"/>
    </location>
</feature>
<protein>
    <submittedName>
        <fullName evidence="2">Uncharacterized protein</fullName>
    </submittedName>
</protein>
<proteinExistence type="predicted"/>
<accession>A0ABD3HWP8</accession>
<feature type="region of interest" description="Disordered" evidence="1">
    <location>
        <begin position="113"/>
        <end position="193"/>
    </location>
</feature>
<keyword evidence="3" id="KW-1185">Reference proteome</keyword>
<dbReference type="PANTHER" id="PTHR36005:SF1">
    <property type="entry name" value="DNA LIGASE-LIKE PROTEIN"/>
    <property type="match status" value="1"/>
</dbReference>
<evidence type="ECO:0000256" key="1">
    <source>
        <dbReference type="SAM" id="MobiDB-lite"/>
    </source>
</evidence>